<dbReference type="Proteomes" id="UP000821845">
    <property type="component" value="Chromosome 3"/>
</dbReference>
<accession>A0ACB7SPR4</accession>
<name>A0ACB7SPR4_HYAAI</name>
<evidence type="ECO:0000313" key="2">
    <source>
        <dbReference type="Proteomes" id="UP000821845"/>
    </source>
</evidence>
<sequence length="244" mass="26836">MTRRENAKCKSYAAQDDGPRRRRAREPVAGWRGWHSGEGVSFPGQPLEDGGGLHREARSRRCFATTNLSDPQKFEIRKFTGAVAQDRRALNDHWTRPWDKATQGRRNVRAASSGAAAAVNEPHLHHILSAGRTRQSSRERLAAVPARTTPRGSPEDKRASSSDATPTSYPARPTDASAESTEEASPTQPRTPPTAECKARKRVKARCDIGRARVNRANSDGSATSRVETKRGHFFVRASGEFAN</sequence>
<reference evidence="1" key="1">
    <citation type="submission" date="2020-05" db="EMBL/GenBank/DDBJ databases">
        <title>Large-scale comparative analyses of tick genomes elucidate their genetic diversity and vector capacities.</title>
        <authorList>
            <person name="Jia N."/>
            <person name="Wang J."/>
            <person name="Shi W."/>
            <person name="Du L."/>
            <person name="Sun Y."/>
            <person name="Zhan W."/>
            <person name="Jiang J."/>
            <person name="Wang Q."/>
            <person name="Zhang B."/>
            <person name="Ji P."/>
            <person name="Sakyi L.B."/>
            <person name="Cui X."/>
            <person name="Yuan T."/>
            <person name="Jiang B."/>
            <person name="Yang W."/>
            <person name="Lam T.T.-Y."/>
            <person name="Chang Q."/>
            <person name="Ding S."/>
            <person name="Wang X."/>
            <person name="Zhu J."/>
            <person name="Ruan X."/>
            <person name="Zhao L."/>
            <person name="Wei J."/>
            <person name="Que T."/>
            <person name="Du C."/>
            <person name="Cheng J."/>
            <person name="Dai P."/>
            <person name="Han X."/>
            <person name="Huang E."/>
            <person name="Gao Y."/>
            <person name="Liu J."/>
            <person name="Shao H."/>
            <person name="Ye R."/>
            <person name="Li L."/>
            <person name="Wei W."/>
            <person name="Wang X."/>
            <person name="Wang C."/>
            <person name="Yang T."/>
            <person name="Huo Q."/>
            <person name="Li W."/>
            <person name="Guo W."/>
            <person name="Chen H."/>
            <person name="Zhou L."/>
            <person name="Ni X."/>
            <person name="Tian J."/>
            <person name="Zhou Y."/>
            <person name="Sheng Y."/>
            <person name="Liu T."/>
            <person name="Pan Y."/>
            <person name="Xia L."/>
            <person name="Li J."/>
            <person name="Zhao F."/>
            <person name="Cao W."/>
        </authorList>
    </citation>
    <scope>NUCLEOTIDE SEQUENCE</scope>
    <source>
        <strain evidence="1">Hyas-2018</strain>
    </source>
</reference>
<gene>
    <name evidence="1" type="ORF">HPB50_019973</name>
</gene>
<proteinExistence type="predicted"/>
<dbReference type="EMBL" id="CM023483">
    <property type="protein sequence ID" value="KAH6936605.1"/>
    <property type="molecule type" value="Genomic_DNA"/>
</dbReference>
<organism evidence="1 2">
    <name type="scientific">Hyalomma asiaticum</name>
    <name type="common">Tick</name>
    <dbReference type="NCBI Taxonomy" id="266040"/>
    <lineage>
        <taxon>Eukaryota</taxon>
        <taxon>Metazoa</taxon>
        <taxon>Ecdysozoa</taxon>
        <taxon>Arthropoda</taxon>
        <taxon>Chelicerata</taxon>
        <taxon>Arachnida</taxon>
        <taxon>Acari</taxon>
        <taxon>Parasitiformes</taxon>
        <taxon>Ixodida</taxon>
        <taxon>Ixodoidea</taxon>
        <taxon>Ixodidae</taxon>
        <taxon>Hyalomminae</taxon>
        <taxon>Hyalomma</taxon>
    </lineage>
</organism>
<protein>
    <submittedName>
        <fullName evidence="1">Uncharacterized protein</fullName>
    </submittedName>
</protein>
<evidence type="ECO:0000313" key="1">
    <source>
        <dbReference type="EMBL" id="KAH6936605.1"/>
    </source>
</evidence>
<keyword evidence="2" id="KW-1185">Reference proteome</keyword>
<comment type="caution">
    <text evidence="1">The sequence shown here is derived from an EMBL/GenBank/DDBJ whole genome shotgun (WGS) entry which is preliminary data.</text>
</comment>